<organism evidence="1 2">
    <name type="scientific">Streptococcus mitis</name>
    <dbReference type="NCBI Taxonomy" id="28037"/>
    <lineage>
        <taxon>Bacteria</taxon>
        <taxon>Bacillati</taxon>
        <taxon>Bacillota</taxon>
        <taxon>Bacilli</taxon>
        <taxon>Lactobacillales</taxon>
        <taxon>Streptococcaceae</taxon>
        <taxon>Streptococcus</taxon>
        <taxon>Streptococcus mitis group</taxon>
    </lineage>
</organism>
<dbReference type="Proteomes" id="UP000278653">
    <property type="component" value="Unassembled WGS sequence"/>
</dbReference>
<reference evidence="1 2" key="1">
    <citation type="submission" date="2018-11" db="EMBL/GenBank/DDBJ databases">
        <title>Species Designations Belie Phenotypic and Genotypic Heterogeneity in Oral Streptococci.</title>
        <authorList>
            <person name="Velsko I."/>
        </authorList>
    </citation>
    <scope>NUCLEOTIDE SEQUENCE [LARGE SCALE GENOMIC DNA]</scope>
    <source>
        <strain evidence="1 2">BCC15</strain>
    </source>
</reference>
<accession>A0A3R9HAZ4</accession>
<evidence type="ECO:0000313" key="2">
    <source>
        <dbReference type="Proteomes" id="UP000278653"/>
    </source>
</evidence>
<evidence type="ECO:0000313" key="1">
    <source>
        <dbReference type="EMBL" id="RSI59622.1"/>
    </source>
</evidence>
<sequence length="424" mass="49505">MVKSMYSGGSRERKIDTIPKNAIAYYLPHPNGKKRVFFTKDTLLLMYHLVRLKFFSREMILDQYYIITGKKLRNEDLYSLIGNSRMPICHFNSSYKVGRTKFMYVPKVFATWLLDIIQEIPDLAELTEVTEFRGSHYSLMTNKMSGGTYGIKSINTHDLNTRKLALKIGRRIVEQSTDLSPRELNITCFFPTNPKLISLVPDAVIFVNGQRYFIEYDRNTEQHYKLLGKILGYFEEKYYQGDTIFFVFDNISEPKDNRLHVRIMNFINNLYTVPFGDSGLSYYEKAQGNDVTLFALPEVNAISQISEAIMHDIVLDDSKENESLLDKCRTDYILPYDVVSAELVDDPDSPFSLILTYIDDYFDKEKMPLIKLNYGDVSNPDYFEKVYERYKDEYAMVGLVFSSEVTKQYYTIPHSEFLMSLYIR</sequence>
<dbReference type="RefSeq" id="WP_260467184.1">
    <property type="nucleotide sequence ID" value="NZ_RJNH01000013.1"/>
</dbReference>
<comment type="caution">
    <text evidence="1">The sequence shown here is derived from an EMBL/GenBank/DDBJ whole genome shotgun (WGS) entry which is preliminary data.</text>
</comment>
<proteinExistence type="predicted"/>
<gene>
    <name evidence="1" type="ORF">D8865_09115</name>
</gene>
<name>A0A3R9HAZ4_STRMT</name>
<dbReference type="EMBL" id="RJNH01000013">
    <property type="protein sequence ID" value="RSI59622.1"/>
    <property type="molecule type" value="Genomic_DNA"/>
</dbReference>
<protein>
    <submittedName>
        <fullName evidence="1">Uncharacterized protein</fullName>
    </submittedName>
</protein>
<dbReference type="AlphaFoldDB" id="A0A3R9HAZ4"/>